<comment type="similarity">
    <text evidence="2 6">Belongs to the YIP1 family.</text>
</comment>
<dbReference type="OMA" id="VMAMFGW"/>
<keyword evidence="3 6" id="KW-0812">Transmembrane</keyword>
<protein>
    <recommendedName>
        <fullName evidence="6">Protein YIPF</fullName>
    </recommendedName>
</protein>
<comment type="subcellular location">
    <subcellularLocation>
        <location evidence="6">Golgi apparatus membrane</location>
        <topology evidence="6">Multi-pass membrane protein</topology>
    </subcellularLocation>
    <subcellularLocation>
        <location evidence="1">Membrane</location>
        <topology evidence="1">Multi-pass membrane protein</topology>
    </subcellularLocation>
</comment>
<dbReference type="Proteomes" id="UP000694845">
    <property type="component" value="Unplaced"/>
</dbReference>
<gene>
    <name evidence="9" type="primary">LOC110973274</name>
</gene>
<dbReference type="PANTHER" id="PTHR21236">
    <property type="entry name" value="GOLGI MEMBRANE PROTEIN YIP1"/>
    <property type="match status" value="1"/>
</dbReference>
<dbReference type="GeneID" id="110973274"/>
<name>A0A8B7XHF5_ACAPL</name>
<dbReference type="Pfam" id="PF04893">
    <property type="entry name" value="Yip1"/>
    <property type="match status" value="1"/>
</dbReference>
<proteinExistence type="inferred from homology"/>
<evidence type="ECO:0000256" key="5">
    <source>
        <dbReference type="ARBA" id="ARBA00023136"/>
    </source>
</evidence>
<dbReference type="GO" id="GO:0000139">
    <property type="term" value="C:Golgi membrane"/>
    <property type="evidence" value="ECO:0007669"/>
    <property type="project" value="UniProtKB-SubCell"/>
</dbReference>
<dbReference type="InterPro" id="IPR045231">
    <property type="entry name" value="Yip1/4-like"/>
</dbReference>
<reference evidence="9" key="1">
    <citation type="submission" date="2025-08" db="UniProtKB">
        <authorList>
            <consortium name="RefSeq"/>
        </authorList>
    </citation>
    <scope>IDENTIFICATION</scope>
</reference>
<evidence type="ECO:0000256" key="6">
    <source>
        <dbReference type="RuleBase" id="RU361264"/>
    </source>
</evidence>
<keyword evidence="5 6" id="KW-0472">Membrane</keyword>
<keyword evidence="8" id="KW-1185">Reference proteome</keyword>
<feature type="transmembrane region" description="Helical" evidence="6">
    <location>
        <begin position="79"/>
        <end position="98"/>
    </location>
</feature>
<feature type="transmembrane region" description="Helical" evidence="6">
    <location>
        <begin position="148"/>
        <end position="167"/>
    </location>
</feature>
<dbReference type="RefSeq" id="XP_022079656.1">
    <property type="nucleotide sequence ID" value="XM_022223964.1"/>
</dbReference>
<evidence type="ECO:0000256" key="1">
    <source>
        <dbReference type="ARBA" id="ARBA00004141"/>
    </source>
</evidence>
<sequence length="231" mass="25521">MSDATMEPSQKLGTKFTDLEMEHPVDREITIPGASEDDSELSTLDEPVRITVMRDLRAVGVKLFHVLYPKQSKALLKDWDLWGPLVLCTVFAMLLQGSSSSGDKEPKGTAIEAQFSEVFALIAFGAIMVALNSKLLGGVISIFQSVCVLGYCILPLVISLIICRLIMLSEDSTLLFIIRLVLVICAFIWSTFASLAFLADSQPQHRKLLAVYPIFLFYFVIGWLIISRSAG</sequence>
<evidence type="ECO:0000313" key="8">
    <source>
        <dbReference type="Proteomes" id="UP000694845"/>
    </source>
</evidence>
<dbReference type="AlphaFoldDB" id="A0A8B7XHF5"/>
<evidence type="ECO:0000256" key="3">
    <source>
        <dbReference type="ARBA" id="ARBA00022692"/>
    </source>
</evidence>
<evidence type="ECO:0000256" key="4">
    <source>
        <dbReference type="ARBA" id="ARBA00022989"/>
    </source>
</evidence>
<dbReference type="InterPro" id="IPR006977">
    <property type="entry name" value="Yip1_dom"/>
</dbReference>
<evidence type="ECO:0000259" key="7">
    <source>
        <dbReference type="Pfam" id="PF04893"/>
    </source>
</evidence>
<keyword evidence="4 6" id="KW-1133">Transmembrane helix</keyword>
<dbReference type="OrthoDB" id="411251at2759"/>
<feature type="transmembrane region" description="Helical" evidence="6">
    <location>
        <begin position="173"/>
        <end position="197"/>
    </location>
</feature>
<evidence type="ECO:0000256" key="2">
    <source>
        <dbReference type="ARBA" id="ARBA00010596"/>
    </source>
</evidence>
<feature type="transmembrane region" description="Helical" evidence="6">
    <location>
        <begin position="118"/>
        <end position="136"/>
    </location>
</feature>
<feature type="transmembrane region" description="Helical" evidence="6">
    <location>
        <begin position="209"/>
        <end position="226"/>
    </location>
</feature>
<evidence type="ECO:0000313" key="9">
    <source>
        <dbReference type="RefSeq" id="XP_022079656.1"/>
    </source>
</evidence>
<dbReference type="PANTHER" id="PTHR21236:SF1">
    <property type="entry name" value="PROTEIN YIPF6"/>
    <property type="match status" value="1"/>
</dbReference>
<accession>A0A8B7XHF5</accession>
<feature type="domain" description="Yip1" evidence="7">
    <location>
        <begin position="68"/>
        <end position="224"/>
    </location>
</feature>
<dbReference type="GO" id="GO:0005802">
    <property type="term" value="C:trans-Golgi network"/>
    <property type="evidence" value="ECO:0007669"/>
    <property type="project" value="TreeGrafter"/>
</dbReference>
<dbReference type="KEGG" id="aplc:110973274"/>
<dbReference type="GO" id="GO:0006888">
    <property type="term" value="P:endoplasmic reticulum to Golgi vesicle-mediated transport"/>
    <property type="evidence" value="ECO:0007669"/>
    <property type="project" value="InterPro"/>
</dbReference>
<organism evidence="8 9">
    <name type="scientific">Acanthaster planci</name>
    <name type="common">Crown-of-thorns starfish</name>
    <dbReference type="NCBI Taxonomy" id="133434"/>
    <lineage>
        <taxon>Eukaryota</taxon>
        <taxon>Metazoa</taxon>
        <taxon>Echinodermata</taxon>
        <taxon>Eleutherozoa</taxon>
        <taxon>Asterozoa</taxon>
        <taxon>Asteroidea</taxon>
        <taxon>Valvatacea</taxon>
        <taxon>Valvatida</taxon>
        <taxon>Acanthasteridae</taxon>
        <taxon>Acanthaster</taxon>
    </lineage>
</organism>